<accession>A0A8R1EK52</accession>
<sequence>MMRTIILMFSIVNLVYATAHKSVMCLQCGGDKYEGSVRLSRDDCCQATPIVCLEGQVCLRALVYS</sequence>
<keyword evidence="1" id="KW-0732">Signal</keyword>
<reference evidence="3" key="1">
    <citation type="submission" date="2010-08" db="EMBL/GenBank/DDBJ databases">
        <authorList>
            <consortium name="Caenorhabditis japonica Sequencing Consortium"/>
            <person name="Wilson R.K."/>
        </authorList>
    </citation>
    <scope>NUCLEOTIDE SEQUENCE [LARGE SCALE GENOMIC DNA]</scope>
    <source>
        <strain evidence="3">DF5081</strain>
    </source>
</reference>
<dbReference type="EnsemblMetazoa" id="CJA36768.1">
    <property type="protein sequence ID" value="CJA36768.1"/>
    <property type="gene ID" value="WBGene00212615"/>
</dbReference>
<dbReference type="AlphaFoldDB" id="A0A8R1EK52"/>
<evidence type="ECO:0000313" key="3">
    <source>
        <dbReference type="Proteomes" id="UP000005237"/>
    </source>
</evidence>
<evidence type="ECO:0000256" key="1">
    <source>
        <dbReference type="SAM" id="SignalP"/>
    </source>
</evidence>
<keyword evidence="3" id="KW-1185">Reference proteome</keyword>
<organism evidence="2 3">
    <name type="scientific">Caenorhabditis japonica</name>
    <dbReference type="NCBI Taxonomy" id="281687"/>
    <lineage>
        <taxon>Eukaryota</taxon>
        <taxon>Metazoa</taxon>
        <taxon>Ecdysozoa</taxon>
        <taxon>Nematoda</taxon>
        <taxon>Chromadorea</taxon>
        <taxon>Rhabditida</taxon>
        <taxon>Rhabditina</taxon>
        <taxon>Rhabditomorpha</taxon>
        <taxon>Rhabditoidea</taxon>
        <taxon>Rhabditidae</taxon>
        <taxon>Peloderinae</taxon>
        <taxon>Caenorhabditis</taxon>
    </lineage>
</organism>
<evidence type="ECO:0008006" key="4">
    <source>
        <dbReference type="Google" id="ProtNLM"/>
    </source>
</evidence>
<feature type="chain" id="PRO_5035944757" description="Snake toxin/toxin-like domain-containing protein" evidence="1">
    <location>
        <begin position="18"/>
        <end position="65"/>
    </location>
</feature>
<dbReference type="Proteomes" id="UP000005237">
    <property type="component" value="Unassembled WGS sequence"/>
</dbReference>
<proteinExistence type="predicted"/>
<feature type="signal peptide" evidence="1">
    <location>
        <begin position="1"/>
        <end position="17"/>
    </location>
</feature>
<protein>
    <recommendedName>
        <fullName evidence="4">Snake toxin/toxin-like domain-containing protein</fullName>
    </recommendedName>
</protein>
<name>A0A8R1EK52_CAEJA</name>
<evidence type="ECO:0000313" key="2">
    <source>
        <dbReference type="EnsemblMetazoa" id="CJA36768.1"/>
    </source>
</evidence>
<reference evidence="2" key="2">
    <citation type="submission" date="2022-06" db="UniProtKB">
        <authorList>
            <consortium name="EnsemblMetazoa"/>
        </authorList>
    </citation>
    <scope>IDENTIFICATION</scope>
    <source>
        <strain evidence="2">DF5081</strain>
    </source>
</reference>